<dbReference type="Proteomes" id="UP000823775">
    <property type="component" value="Unassembled WGS sequence"/>
</dbReference>
<dbReference type="EMBL" id="JACEIK010002283">
    <property type="protein sequence ID" value="MCD9560209.1"/>
    <property type="molecule type" value="Genomic_DNA"/>
</dbReference>
<organism evidence="2 3">
    <name type="scientific">Datura stramonium</name>
    <name type="common">Jimsonweed</name>
    <name type="synonym">Common thornapple</name>
    <dbReference type="NCBI Taxonomy" id="4076"/>
    <lineage>
        <taxon>Eukaryota</taxon>
        <taxon>Viridiplantae</taxon>
        <taxon>Streptophyta</taxon>
        <taxon>Embryophyta</taxon>
        <taxon>Tracheophyta</taxon>
        <taxon>Spermatophyta</taxon>
        <taxon>Magnoliopsida</taxon>
        <taxon>eudicotyledons</taxon>
        <taxon>Gunneridae</taxon>
        <taxon>Pentapetalae</taxon>
        <taxon>asterids</taxon>
        <taxon>lamiids</taxon>
        <taxon>Solanales</taxon>
        <taxon>Solanaceae</taxon>
        <taxon>Solanoideae</taxon>
        <taxon>Datureae</taxon>
        <taxon>Datura</taxon>
    </lineage>
</organism>
<accession>A0ABS8UQ52</accession>
<proteinExistence type="predicted"/>
<evidence type="ECO:0000313" key="3">
    <source>
        <dbReference type="Proteomes" id="UP000823775"/>
    </source>
</evidence>
<sequence>WNRVSSQIEKTKKPLHLAASLIGAGTPSWATTVGPIYKSDLNIQTKHWLGFVFFILTPSKNDNEILPALAILITCIMADVHINMGDINP</sequence>
<comment type="caution">
    <text evidence="2">The sequence shown here is derived from an EMBL/GenBank/DDBJ whole genome shotgun (WGS) entry which is preliminary data.</text>
</comment>
<dbReference type="Pfam" id="PF20167">
    <property type="entry name" value="Transposase_32"/>
    <property type="match status" value="1"/>
</dbReference>
<dbReference type="InterPro" id="IPR046796">
    <property type="entry name" value="Transposase_32_dom"/>
</dbReference>
<name>A0ABS8UQ52_DATST</name>
<keyword evidence="3" id="KW-1185">Reference proteome</keyword>
<gene>
    <name evidence="2" type="ORF">HAX54_018708</name>
</gene>
<protein>
    <recommendedName>
        <fullName evidence="1">Putative plant transposon protein domain-containing protein</fullName>
    </recommendedName>
</protein>
<feature type="domain" description="Putative plant transposon protein" evidence="1">
    <location>
        <begin position="8"/>
        <end position="87"/>
    </location>
</feature>
<reference evidence="2 3" key="1">
    <citation type="journal article" date="2021" name="BMC Genomics">
        <title>Datura genome reveals duplications of psychoactive alkaloid biosynthetic genes and high mutation rate following tissue culture.</title>
        <authorList>
            <person name="Rajewski A."/>
            <person name="Carter-House D."/>
            <person name="Stajich J."/>
            <person name="Litt A."/>
        </authorList>
    </citation>
    <scope>NUCLEOTIDE SEQUENCE [LARGE SCALE GENOMIC DNA]</scope>
    <source>
        <strain evidence="2">AR-01</strain>
    </source>
</reference>
<feature type="non-terminal residue" evidence="2">
    <location>
        <position position="1"/>
    </location>
</feature>
<evidence type="ECO:0000313" key="2">
    <source>
        <dbReference type="EMBL" id="MCD9560209.1"/>
    </source>
</evidence>
<evidence type="ECO:0000259" key="1">
    <source>
        <dbReference type="Pfam" id="PF20167"/>
    </source>
</evidence>